<dbReference type="RefSeq" id="WP_175124341.1">
    <property type="nucleotide sequence ID" value="NZ_CADIJM010000007.1"/>
</dbReference>
<dbReference type="Pfam" id="PF22759">
    <property type="entry name" value="E217_GP41"/>
    <property type="match status" value="1"/>
</dbReference>
<dbReference type="InterPro" id="IPR054496">
    <property type="entry name" value="E217_GP41"/>
</dbReference>
<protein>
    <submittedName>
        <fullName evidence="1">Uncharacterized protein</fullName>
    </submittedName>
</protein>
<organism evidence="1 2">
    <name type="scientific">Achromobacter animicus</name>
    <dbReference type="NCBI Taxonomy" id="1389935"/>
    <lineage>
        <taxon>Bacteria</taxon>
        <taxon>Pseudomonadati</taxon>
        <taxon>Pseudomonadota</taxon>
        <taxon>Betaproteobacteria</taxon>
        <taxon>Burkholderiales</taxon>
        <taxon>Alcaligenaceae</taxon>
        <taxon>Achromobacter</taxon>
    </lineage>
</organism>
<dbReference type="AlphaFoldDB" id="A0A6S7AFF7"/>
<reference evidence="1 2" key="1">
    <citation type="submission" date="2020-04" db="EMBL/GenBank/DDBJ databases">
        <authorList>
            <person name="De Canck E."/>
        </authorList>
    </citation>
    <scope>NUCLEOTIDE SEQUENCE [LARGE SCALE GENOMIC DNA]</scope>
    <source>
        <strain evidence="1 2">LMG 26690</strain>
    </source>
</reference>
<keyword evidence="2" id="KW-1185">Reference proteome</keyword>
<accession>A0A6S7AFF7</accession>
<gene>
    <name evidence="1" type="ORF">LMG26690_03587</name>
</gene>
<dbReference type="Proteomes" id="UP000494214">
    <property type="component" value="Unassembled WGS sequence"/>
</dbReference>
<evidence type="ECO:0000313" key="1">
    <source>
        <dbReference type="EMBL" id="CAB3716958.1"/>
    </source>
</evidence>
<name>A0A6S7AFF7_9BURK</name>
<proteinExistence type="predicted"/>
<evidence type="ECO:0000313" key="2">
    <source>
        <dbReference type="Proteomes" id="UP000494214"/>
    </source>
</evidence>
<sequence>MSFVKRSIDVTISLGKGALGDEPGPEMTLSGYRVAVETPSNASAESSEVQLSIYGLSLEMMNRLTTVGPNMRERRGMNIIRVMAKSGLDVPHLVYEGDITSAWADFGKAPEGVFYVRGQVAGAKECKPVPPRSFPGATVAQDVASKIAASMGYAFEKSGKDVVLANPYFCGTDMDQLRSCALAARISFTIDRGVVSVWHADGFRDGDVLDISPETGLIGYPTFNSTGITFTTLYNPHLCVGKRVHVTSSLQPAQGVWTITSLAHKLEAEVPGGVWQSTVICKRNLDG</sequence>
<dbReference type="EMBL" id="CADIJM010000007">
    <property type="protein sequence ID" value="CAB3716958.1"/>
    <property type="molecule type" value="Genomic_DNA"/>
</dbReference>